<evidence type="ECO:0000256" key="4">
    <source>
        <dbReference type="ARBA" id="ARBA00022741"/>
    </source>
</evidence>
<dbReference type="OrthoDB" id="77835at2759"/>
<dbReference type="GO" id="GO:0005524">
    <property type="term" value="F:ATP binding"/>
    <property type="evidence" value="ECO:0007669"/>
    <property type="project" value="UniProtKB-KW"/>
</dbReference>
<comment type="similarity">
    <text evidence="1 6 7">Belongs to the glutamine synthetase family.</text>
</comment>
<gene>
    <name evidence="9" type="ORF">TRICI_002229</name>
</gene>
<dbReference type="AlphaFoldDB" id="A0A642V6F4"/>
<keyword evidence="3" id="KW-0436">Ligase</keyword>
<evidence type="ECO:0000256" key="6">
    <source>
        <dbReference type="PROSITE-ProRule" id="PRU01331"/>
    </source>
</evidence>
<dbReference type="FunFam" id="3.30.590.10:FF:000005">
    <property type="entry name" value="Probable glutamine synthetase"/>
    <property type="match status" value="1"/>
</dbReference>
<dbReference type="Gene3D" id="3.30.590.10">
    <property type="entry name" value="Glutamine synthetase/guanido kinase, catalytic domain"/>
    <property type="match status" value="1"/>
</dbReference>
<evidence type="ECO:0000259" key="8">
    <source>
        <dbReference type="PROSITE" id="PS51987"/>
    </source>
</evidence>
<proteinExistence type="inferred from homology"/>
<dbReference type="PANTHER" id="PTHR43785:SF12">
    <property type="entry name" value="TYPE-1 GLUTAMINE SYNTHETASE 2"/>
    <property type="match status" value="1"/>
</dbReference>
<keyword evidence="10" id="KW-1185">Reference proteome</keyword>
<dbReference type="Pfam" id="PF00120">
    <property type="entry name" value="Gln-synt_C"/>
    <property type="match status" value="1"/>
</dbReference>
<accession>A0A642V6F4</accession>
<dbReference type="GO" id="GO:0006576">
    <property type="term" value="P:biogenic amine metabolic process"/>
    <property type="evidence" value="ECO:0007669"/>
    <property type="project" value="UniProtKB-ARBA"/>
</dbReference>
<dbReference type="GO" id="GO:0006542">
    <property type="term" value="P:glutamine biosynthetic process"/>
    <property type="evidence" value="ECO:0007669"/>
    <property type="project" value="InterPro"/>
</dbReference>
<protein>
    <recommendedName>
        <fullName evidence="2">Glutamine synthetase</fullName>
    </recommendedName>
</protein>
<evidence type="ECO:0000313" key="10">
    <source>
        <dbReference type="Proteomes" id="UP000761534"/>
    </source>
</evidence>
<keyword evidence="4" id="KW-0547">Nucleotide-binding</keyword>
<dbReference type="GO" id="GO:0004356">
    <property type="term" value="F:glutamine synthetase activity"/>
    <property type="evidence" value="ECO:0007669"/>
    <property type="project" value="InterPro"/>
</dbReference>
<dbReference type="InterPro" id="IPR036651">
    <property type="entry name" value="Gln_synt_N_sf"/>
</dbReference>
<dbReference type="Proteomes" id="UP000761534">
    <property type="component" value="Unassembled WGS sequence"/>
</dbReference>
<evidence type="ECO:0000256" key="3">
    <source>
        <dbReference type="ARBA" id="ARBA00022598"/>
    </source>
</evidence>
<keyword evidence="5" id="KW-0067">ATP-binding</keyword>
<evidence type="ECO:0000256" key="7">
    <source>
        <dbReference type="RuleBase" id="RU000384"/>
    </source>
</evidence>
<dbReference type="Gene3D" id="3.10.20.70">
    <property type="entry name" value="Glutamine synthetase, N-terminal domain"/>
    <property type="match status" value="1"/>
</dbReference>
<dbReference type="InterPro" id="IPR008146">
    <property type="entry name" value="Gln_synth_cat_dom"/>
</dbReference>
<dbReference type="EMBL" id="SWFS01000153">
    <property type="protein sequence ID" value="KAA8915648.1"/>
    <property type="molecule type" value="Genomic_DNA"/>
</dbReference>
<dbReference type="PANTHER" id="PTHR43785">
    <property type="entry name" value="GAMMA-GLUTAMYLPUTRESCINE SYNTHETASE"/>
    <property type="match status" value="1"/>
</dbReference>
<evidence type="ECO:0000256" key="2">
    <source>
        <dbReference type="ARBA" id="ARBA00021364"/>
    </source>
</evidence>
<dbReference type="VEuPathDB" id="FungiDB:TRICI_002229"/>
<dbReference type="InterPro" id="IPR014746">
    <property type="entry name" value="Gln_synth/guanido_kin_cat_dom"/>
</dbReference>
<organism evidence="9 10">
    <name type="scientific">Trichomonascus ciferrii</name>
    <dbReference type="NCBI Taxonomy" id="44093"/>
    <lineage>
        <taxon>Eukaryota</taxon>
        <taxon>Fungi</taxon>
        <taxon>Dikarya</taxon>
        <taxon>Ascomycota</taxon>
        <taxon>Saccharomycotina</taxon>
        <taxon>Dipodascomycetes</taxon>
        <taxon>Dipodascales</taxon>
        <taxon>Trichomonascaceae</taxon>
        <taxon>Trichomonascus</taxon>
        <taxon>Trichomonascus ciferrii complex</taxon>
    </lineage>
</organism>
<comment type="caution">
    <text evidence="9">The sequence shown here is derived from an EMBL/GenBank/DDBJ whole genome shotgun (WGS) entry which is preliminary data.</text>
</comment>
<sequence>MEGGDAWTMKSIVDKVKADLANDGNVKVAAVDADGILRGKIISKDKFLSVIEDGFGFCGVLYSWDMHDTAYALNSTISAADEGYRDLQAKVDLEAFYRIPWENNIPFFLLKIHDPETNEAMPQCPRGLLAQICDQFEAQLNGTPMAGSELEFYHYRETAESLADKNGINLKPLTPGMFGYSIQRPTLNQEYFYDILNTCTSTGIKLEGWHTETGPGVFEAALTYGPAKEVADKTSLFKLICKSIGPRYGILPCFMAKPAQGMPGNSGHMHLSVLDKKTGQNLFARDLADPSPEWPDIAHLSDFGRHFLAGVLDGLPDIMPLLAPTINSYKRLNENFFAPVTVSWGLEHRIASIRLIAPPVCSKKGTRLEIRTPGADVHTHYAMAALLALGLRGIQNKIPLTTPPMGNEDSSKFAKLPKSLQDATDKFAAPGSIARQVLGDKFVDHFAETRYHEIREWNEAVTNWEVTRYIETV</sequence>
<dbReference type="SUPFAM" id="SSF54368">
    <property type="entry name" value="Glutamine synthetase, N-terminal domain"/>
    <property type="match status" value="1"/>
</dbReference>
<name>A0A642V6F4_9ASCO</name>
<evidence type="ECO:0000256" key="5">
    <source>
        <dbReference type="ARBA" id="ARBA00022840"/>
    </source>
</evidence>
<evidence type="ECO:0000313" key="9">
    <source>
        <dbReference type="EMBL" id="KAA8915648.1"/>
    </source>
</evidence>
<reference evidence="9" key="1">
    <citation type="journal article" date="2019" name="G3 (Bethesda)">
        <title>Genome Assemblies of Two Rare Opportunistic Yeast Pathogens: Diutina rugosa (syn. Candida rugosa) and Trichomonascus ciferrii (syn. Candida ciferrii).</title>
        <authorList>
            <person name="Mixao V."/>
            <person name="Saus E."/>
            <person name="Hansen A.P."/>
            <person name="Lass-Florl C."/>
            <person name="Gabaldon T."/>
        </authorList>
    </citation>
    <scope>NUCLEOTIDE SEQUENCE</scope>
    <source>
        <strain evidence="9">CBS 4856</strain>
    </source>
</reference>
<dbReference type="PROSITE" id="PS51987">
    <property type="entry name" value="GS_CATALYTIC"/>
    <property type="match status" value="1"/>
</dbReference>
<evidence type="ECO:0000256" key="1">
    <source>
        <dbReference type="ARBA" id="ARBA00009897"/>
    </source>
</evidence>
<dbReference type="SMART" id="SM01230">
    <property type="entry name" value="Gln-synt_C"/>
    <property type="match status" value="1"/>
</dbReference>
<feature type="domain" description="GS catalytic" evidence="8">
    <location>
        <begin position="125"/>
        <end position="473"/>
    </location>
</feature>
<dbReference type="SUPFAM" id="SSF55931">
    <property type="entry name" value="Glutamine synthetase/guanido kinase"/>
    <property type="match status" value="1"/>
</dbReference>